<organism evidence="2 3">
    <name type="scientific">Capsaspora owczarzaki (strain ATCC 30864)</name>
    <dbReference type="NCBI Taxonomy" id="595528"/>
    <lineage>
        <taxon>Eukaryota</taxon>
        <taxon>Filasterea</taxon>
        <taxon>Capsaspora</taxon>
    </lineage>
</organism>
<feature type="region of interest" description="Disordered" evidence="1">
    <location>
        <begin position="169"/>
        <end position="226"/>
    </location>
</feature>
<feature type="compositionally biased region" description="Basic and acidic residues" evidence="1">
    <location>
        <begin position="238"/>
        <end position="247"/>
    </location>
</feature>
<accession>A0A0D2WWM0</accession>
<reference evidence="3" key="1">
    <citation type="submission" date="2011-02" db="EMBL/GenBank/DDBJ databases">
        <title>The Genome Sequence of Capsaspora owczarzaki ATCC 30864.</title>
        <authorList>
            <person name="Russ C."/>
            <person name="Cuomo C."/>
            <person name="Burger G."/>
            <person name="Gray M.W."/>
            <person name="Holland P.W.H."/>
            <person name="King N."/>
            <person name="Lang F.B.F."/>
            <person name="Roger A.J."/>
            <person name="Ruiz-Trillo I."/>
            <person name="Young S.K."/>
            <person name="Zeng Q."/>
            <person name="Gargeya S."/>
            <person name="Alvarado L."/>
            <person name="Berlin A."/>
            <person name="Chapman S.B."/>
            <person name="Chen Z."/>
            <person name="Freedman E."/>
            <person name="Gellesch M."/>
            <person name="Goldberg J."/>
            <person name="Griggs A."/>
            <person name="Gujja S."/>
            <person name="Heilman E."/>
            <person name="Heiman D."/>
            <person name="Howarth C."/>
            <person name="Mehta T."/>
            <person name="Neiman D."/>
            <person name="Pearson M."/>
            <person name="Roberts A."/>
            <person name="Saif S."/>
            <person name="Shea T."/>
            <person name="Shenoy N."/>
            <person name="Sisk P."/>
            <person name="Stolte C."/>
            <person name="Sykes S."/>
            <person name="White J."/>
            <person name="Yandava C."/>
            <person name="Haas B."/>
            <person name="Nusbaum C."/>
            <person name="Birren B."/>
        </authorList>
    </citation>
    <scope>NUCLEOTIDE SEQUENCE</scope>
    <source>
        <strain evidence="3">ATCC 30864</strain>
    </source>
</reference>
<evidence type="ECO:0000256" key="1">
    <source>
        <dbReference type="SAM" id="MobiDB-lite"/>
    </source>
</evidence>
<dbReference type="InParanoid" id="A0A0D2WWM0"/>
<gene>
    <name evidence="2" type="ORF">CAOG_007186</name>
</gene>
<feature type="compositionally biased region" description="Basic and acidic residues" evidence="1">
    <location>
        <begin position="1"/>
        <end position="13"/>
    </location>
</feature>
<feature type="region of interest" description="Disordered" evidence="1">
    <location>
        <begin position="472"/>
        <end position="494"/>
    </location>
</feature>
<protein>
    <submittedName>
        <fullName evidence="2">Uncharacterized protein</fullName>
    </submittedName>
</protein>
<sequence>MTDSDSQHQEHLPRMPSRSPVEPVIANISMHDYRALIQRYEAAAADPAQRDATTAAGHQQDFDRSTLANAIRAYALRLHTAMTTGNEILMAQVLPCMHRELTPPPPPPLLERDLSEDAAAAAAAAATIDSTATDATHATTTAAPAAKLTPRKRQAMEAFDFGDLGDGAEQPAAALSSSMSKLQGAEPSPARYQSPRKFARMDNAAAAAGGTPSPKSGRAKRSFGSSDASLGRVLQQLHHEHAAERQSLEGSAQHEGQEAAAQEEPPAVVQAANATIAHYQELDAHHQDRQAHHQELEAFNLSTLSGETFDSRSVPSSHIDSGIVSSSLAASPAVRRDFPRRPVAMLQQPLPGSTNNALLRGVANQAPLDLSPPVLSSTGSSRDRAVASPLATESSYAQSQGNLQAAVHHHPSLDFSPPILSEADASQRHAATPFPNNFSTPSSAQPAFSEAIILMSAPDNSEIVFVQDSLQRATPASSVSNHPNGTAGSVSAIDRLQQYQSLPSSLP</sequence>
<feature type="region of interest" description="Disordered" evidence="1">
    <location>
        <begin position="238"/>
        <end position="267"/>
    </location>
</feature>
<dbReference type="Proteomes" id="UP000008743">
    <property type="component" value="Unassembled WGS sequence"/>
</dbReference>
<feature type="region of interest" description="Disordered" evidence="1">
    <location>
        <begin position="370"/>
        <end position="405"/>
    </location>
</feature>
<feature type="compositionally biased region" description="Low complexity" evidence="1">
    <location>
        <begin position="132"/>
        <end position="146"/>
    </location>
</feature>
<feature type="region of interest" description="Disordered" evidence="1">
    <location>
        <begin position="1"/>
        <end position="22"/>
    </location>
</feature>
<dbReference type="OrthoDB" id="10248867at2759"/>
<feature type="compositionally biased region" description="Polar residues" evidence="1">
    <location>
        <begin position="391"/>
        <end position="403"/>
    </location>
</feature>
<feature type="compositionally biased region" description="Low complexity" evidence="1">
    <location>
        <begin position="258"/>
        <end position="267"/>
    </location>
</feature>
<keyword evidence="3" id="KW-1185">Reference proteome</keyword>
<dbReference type="AlphaFoldDB" id="A0A0D2WWM0"/>
<name>A0A0D2WWM0_CAPO3</name>
<evidence type="ECO:0000313" key="2">
    <source>
        <dbReference type="EMBL" id="KJE96943.1"/>
    </source>
</evidence>
<dbReference type="EMBL" id="KE346372">
    <property type="protein sequence ID" value="KJE96943.1"/>
    <property type="molecule type" value="Genomic_DNA"/>
</dbReference>
<evidence type="ECO:0000313" key="3">
    <source>
        <dbReference type="Proteomes" id="UP000008743"/>
    </source>
</evidence>
<feature type="compositionally biased region" description="Polar residues" evidence="1">
    <location>
        <begin position="472"/>
        <end position="489"/>
    </location>
</feature>
<proteinExistence type="predicted"/>
<feature type="region of interest" description="Disordered" evidence="1">
    <location>
        <begin position="132"/>
        <end position="151"/>
    </location>
</feature>
<dbReference type="RefSeq" id="XP_004343910.1">
    <property type="nucleotide sequence ID" value="XM_004343860.2"/>
</dbReference>